<sequence length="417" mass="43342">MNKFTEIAKGGWHPEKNRGSSSSQGGGLRDRAKGLVGMGNNDPYAAQRDHQSRPLSSLRDPASFAPPPKHQAYYGPQANPPSGAAGYITAPTPASSGLGAPLTQEQIQASQQRQLAAAQAQEEEENRPPPGPYRVDTTGLSTAHLPKPPVRRPGQETPEATSLVRTKPAPPPAPSQKPKLPPRLPPRQNSHPDIHAPLPPPTYQESVQSPPAQPSQGILNQGAINRLGNAGVNVSGFGIGRTASPPVPPRNGSPATPPAPPPRTASPAQQNPLSGLQSRFSKMGTGSSQPATPEGGTTFAQKQAAFSTARNFHKNPSSVSVSEMRTAASTANNFRERHGEQVAAGWQKANGLNQKYGVVDRVNGMASGSGTASPANPPPGPVGKKPPPPPPPKKKGPAENSASPPPPVPLASKPRPT</sequence>
<feature type="compositionally biased region" description="Polar residues" evidence="1">
    <location>
        <begin position="203"/>
        <end position="223"/>
    </location>
</feature>
<organism evidence="2 3">
    <name type="scientific">Diplodia corticola</name>
    <dbReference type="NCBI Taxonomy" id="236234"/>
    <lineage>
        <taxon>Eukaryota</taxon>
        <taxon>Fungi</taxon>
        <taxon>Dikarya</taxon>
        <taxon>Ascomycota</taxon>
        <taxon>Pezizomycotina</taxon>
        <taxon>Dothideomycetes</taxon>
        <taxon>Dothideomycetes incertae sedis</taxon>
        <taxon>Botryosphaeriales</taxon>
        <taxon>Botryosphaeriaceae</taxon>
        <taxon>Diplodia</taxon>
    </lineage>
</organism>
<dbReference type="GeneID" id="31013022"/>
<dbReference type="OrthoDB" id="3357271at2759"/>
<dbReference type="AlphaFoldDB" id="A0A1J9QZP5"/>
<feature type="compositionally biased region" description="Pro residues" evidence="1">
    <location>
        <begin position="375"/>
        <end position="391"/>
    </location>
</feature>
<comment type="caution">
    <text evidence="2">The sequence shown here is derived from an EMBL/GenBank/DDBJ whole genome shotgun (WGS) entry which is preliminary data.</text>
</comment>
<dbReference type="STRING" id="236234.A0A1J9QZP5"/>
<feature type="compositionally biased region" description="Polar residues" evidence="1">
    <location>
        <begin position="269"/>
        <end position="291"/>
    </location>
</feature>
<dbReference type="EMBL" id="MNUE01000022">
    <property type="protein sequence ID" value="OJD34566.1"/>
    <property type="molecule type" value="Genomic_DNA"/>
</dbReference>
<feature type="compositionally biased region" description="Pro residues" evidence="1">
    <location>
        <begin position="245"/>
        <end position="264"/>
    </location>
</feature>
<keyword evidence="3" id="KW-1185">Reference proteome</keyword>
<dbReference type="Proteomes" id="UP000183809">
    <property type="component" value="Unassembled WGS sequence"/>
</dbReference>
<accession>A0A1J9QZP5</accession>
<gene>
    <name evidence="2" type="ORF">BKCO1_22000100</name>
</gene>
<evidence type="ECO:0000313" key="2">
    <source>
        <dbReference type="EMBL" id="OJD34566.1"/>
    </source>
</evidence>
<dbReference type="PRINTS" id="PR01217">
    <property type="entry name" value="PRICHEXTENSN"/>
</dbReference>
<evidence type="ECO:0000313" key="3">
    <source>
        <dbReference type="Proteomes" id="UP000183809"/>
    </source>
</evidence>
<feature type="region of interest" description="Disordered" evidence="1">
    <location>
        <begin position="1"/>
        <end position="417"/>
    </location>
</feature>
<reference evidence="2 3" key="1">
    <citation type="submission" date="2016-10" db="EMBL/GenBank/DDBJ databases">
        <title>Proteomics and genomics reveal pathogen-plant mechanisms compatible with a hemibiotrophic lifestyle of Diplodia corticola.</title>
        <authorList>
            <person name="Fernandes I."/>
            <person name="De Jonge R."/>
            <person name="Van De Peer Y."/>
            <person name="Devreese B."/>
            <person name="Alves A."/>
            <person name="Esteves A.C."/>
        </authorList>
    </citation>
    <scope>NUCLEOTIDE SEQUENCE [LARGE SCALE GENOMIC DNA]</scope>
    <source>
        <strain evidence="2 3">CBS 112549</strain>
    </source>
</reference>
<feature type="compositionally biased region" description="Low complexity" evidence="1">
    <location>
        <begin position="104"/>
        <end position="120"/>
    </location>
</feature>
<proteinExistence type="predicted"/>
<feature type="compositionally biased region" description="Pro residues" evidence="1">
    <location>
        <begin position="168"/>
        <end position="185"/>
    </location>
</feature>
<name>A0A1J9QZP5_9PEZI</name>
<protein>
    <submittedName>
        <fullName evidence="2">Gmp synthase</fullName>
    </submittedName>
</protein>
<dbReference type="RefSeq" id="XP_020130826.1">
    <property type="nucleotide sequence ID" value="XM_020272762.1"/>
</dbReference>
<feature type="compositionally biased region" description="Polar residues" evidence="1">
    <location>
        <begin position="298"/>
        <end position="333"/>
    </location>
</feature>
<feature type="compositionally biased region" description="Pro residues" evidence="1">
    <location>
        <begin position="403"/>
        <end position="417"/>
    </location>
</feature>
<evidence type="ECO:0000256" key="1">
    <source>
        <dbReference type="SAM" id="MobiDB-lite"/>
    </source>
</evidence>